<reference evidence="1 2" key="1">
    <citation type="submission" date="2014-12" db="EMBL/GenBank/DDBJ databases">
        <title>Draft genome sequences of 29 type strains of Enterococci.</title>
        <authorList>
            <person name="Zhong Z."/>
            <person name="Sun Z."/>
            <person name="Liu W."/>
            <person name="Zhang W."/>
            <person name="Zhang H."/>
        </authorList>
    </citation>
    <scope>NUCLEOTIDE SEQUENCE [LARGE SCALE GENOMIC DNA]</scope>
    <source>
        <strain evidence="1 2">DSM 21207</strain>
    </source>
</reference>
<dbReference type="EMBL" id="JXKG01000025">
    <property type="protein sequence ID" value="OJG14111.1"/>
    <property type="molecule type" value="Genomic_DNA"/>
</dbReference>
<name>A0A1L8R2Y2_9ENTE</name>
<accession>A0A1L8R2Y2</accession>
<dbReference type="AlphaFoldDB" id="A0A1L8R2Y2"/>
<evidence type="ECO:0000313" key="1">
    <source>
        <dbReference type="EMBL" id="OJG14111.1"/>
    </source>
</evidence>
<evidence type="ECO:0000313" key="2">
    <source>
        <dbReference type="Proteomes" id="UP000182835"/>
    </source>
</evidence>
<sequence length="76" mass="8526">MADYQMEKTLGKCFRTTKSSFTGSVRILGSWYDYKVVAGLPEVGDMLEVVSYTPNALLVQVNNSLYESDVNYIGNF</sequence>
<proteinExistence type="predicted"/>
<dbReference type="STRING" id="317010.RU96_GL001395"/>
<gene>
    <name evidence="1" type="ORF">RU96_GL001395</name>
</gene>
<dbReference type="Proteomes" id="UP000182835">
    <property type="component" value="Unassembled WGS sequence"/>
</dbReference>
<protein>
    <submittedName>
        <fullName evidence="1">Uncharacterized protein</fullName>
    </submittedName>
</protein>
<organism evidence="1 2">
    <name type="scientific">Enterococcus canintestini</name>
    <dbReference type="NCBI Taxonomy" id="317010"/>
    <lineage>
        <taxon>Bacteria</taxon>
        <taxon>Bacillati</taxon>
        <taxon>Bacillota</taxon>
        <taxon>Bacilli</taxon>
        <taxon>Lactobacillales</taxon>
        <taxon>Enterococcaceae</taxon>
        <taxon>Enterococcus</taxon>
    </lineage>
</organism>
<comment type="caution">
    <text evidence="1">The sequence shown here is derived from an EMBL/GenBank/DDBJ whole genome shotgun (WGS) entry which is preliminary data.</text>
</comment>